<evidence type="ECO:0000256" key="7">
    <source>
        <dbReference type="ARBA" id="ARBA00023014"/>
    </source>
</evidence>
<keyword evidence="2" id="KW-0813">Transport</keyword>
<accession>A0AAP9XYC8</accession>
<evidence type="ECO:0000313" key="12">
    <source>
        <dbReference type="Proteomes" id="UP000594892"/>
    </source>
</evidence>
<evidence type="ECO:0000256" key="5">
    <source>
        <dbReference type="ARBA" id="ARBA00022982"/>
    </source>
</evidence>
<evidence type="ECO:0000256" key="4">
    <source>
        <dbReference type="ARBA" id="ARBA00022723"/>
    </source>
</evidence>
<evidence type="ECO:0000256" key="2">
    <source>
        <dbReference type="ARBA" id="ARBA00022448"/>
    </source>
</evidence>
<protein>
    <submittedName>
        <fullName evidence="10">2Fe-2S iron-sulfur cluster binding domain-containing protein</fullName>
    </submittedName>
    <submittedName>
        <fullName evidence="11">2Fe-2S iron-sulfur cluster-binding protein</fullName>
    </submittedName>
</protein>
<dbReference type="CDD" id="cd00207">
    <property type="entry name" value="fer2"/>
    <property type="match status" value="1"/>
</dbReference>
<dbReference type="RefSeq" id="WP_012733450.1">
    <property type="nucleotide sequence ID" value="NZ_CP021075.1"/>
</dbReference>
<keyword evidence="13" id="KW-1185">Reference proteome</keyword>
<dbReference type="Proteomes" id="UP001056386">
    <property type="component" value="Chromosome 2"/>
</dbReference>
<dbReference type="GO" id="GO:0046872">
    <property type="term" value="F:metal ion binding"/>
    <property type="evidence" value="ECO:0007669"/>
    <property type="project" value="UniProtKB-KW"/>
</dbReference>
<dbReference type="Gene3D" id="3.10.20.30">
    <property type="match status" value="1"/>
</dbReference>
<dbReference type="Pfam" id="PF00111">
    <property type="entry name" value="Fer2"/>
    <property type="match status" value="1"/>
</dbReference>
<evidence type="ECO:0000256" key="3">
    <source>
        <dbReference type="ARBA" id="ARBA00022714"/>
    </source>
</evidence>
<dbReference type="InterPro" id="IPR036010">
    <property type="entry name" value="2Fe-2S_ferredoxin-like_sf"/>
</dbReference>
<comment type="cofactor">
    <cofactor evidence="8">
        <name>[2Fe-2S] cluster</name>
        <dbReference type="ChEBI" id="CHEBI:190135"/>
    </cofactor>
</comment>
<organism evidence="10 12">
    <name type="scientific">Burkholderia glumae</name>
    <name type="common">Pseudomonas glumae</name>
    <dbReference type="NCBI Taxonomy" id="337"/>
    <lineage>
        <taxon>Bacteria</taxon>
        <taxon>Pseudomonadati</taxon>
        <taxon>Pseudomonadota</taxon>
        <taxon>Betaproteobacteria</taxon>
        <taxon>Burkholderiales</taxon>
        <taxon>Burkholderiaceae</taxon>
        <taxon>Burkholderia</taxon>
    </lineage>
</organism>
<evidence type="ECO:0000256" key="8">
    <source>
        <dbReference type="ARBA" id="ARBA00034078"/>
    </source>
</evidence>
<feature type="domain" description="2Fe-2S ferredoxin-type" evidence="9">
    <location>
        <begin position="10"/>
        <end position="99"/>
    </location>
</feature>
<keyword evidence="5" id="KW-0249">Electron transport</keyword>
<dbReference type="EMBL" id="CP099583">
    <property type="protein sequence ID" value="USS43477.1"/>
    <property type="molecule type" value="Genomic_DNA"/>
</dbReference>
<dbReference type="Proteomes" id="UP000594892">
    <property type="component" value="Chromosome 1"/>
</dbReference>
<sequence>MTTDPSEPAYRVRVEPLGASFDAPDSLSLLEAAGFEGVSLPRSCRNGTCRTCLCRLREGSVRYRIEWPGLSAQEKREGWILPCVAVAESDLVIEYEGMEAFSR</sequence>
<dbReference type="PANTHER" id="PTHR43112">
    <property type="entry name" value="FERREDOXIN"/>
    <property type="match status" value="1"/>
</dbReference>
<keyword evidence="4" id="KW-0479">Metal-binding</keyword>
<proteinExistence type="inferred from homology"/>
<evidence type="ECO:0000313" key="10">
    <source>
        <dbReference type="EMBL" id="QPQ90500.1"/>
    </source>
</evidence>
<evidence type="ECO:0000259" key="9">
    <source>
        <dbReference type="PROSITE" id="PS51085"/>
    </source>
</evidence>
<name>A0AAP9XYC8_BURGL</name>
<evidence type="ECO:0000313" key="13">
    <source>
        <dbReference type="Proteomes" id="UP001056386"/>
    </source>
</evidence>
<evidence type="ECO:0000256" key="1">
    <source>
        <dbReference type="ARBA" id="ARBA00007874"/>
    </source>
</evidence>
<dbReference type="EMBL" id="CP065600">
    <property type="protein sequence ID" value="QPQ90500.1"/>
    <property type="molecule type" value="Genomic_DNA"/>
</dbReference>
<evidence type="ECO:0000313" key="11">
    <source>
        <dbReference type="EMBL" id="USS43477.1"/>
    </source>
</evidence>
<evidence type="ECO:0000256" key="6">
    <source>
        <dbReference type="ARBA" id="ARBA00023004"/>
    </source>
</evidence>
<comment type="similarity">
    <text evidence="1">Belongs to the 2Fe2S plant-type ferredoxin family.</text>
</comment>
<reference evidence="11" key="2">
    <citation type="submission" date="2022-06" db="EMBL/GenBank/DDBJ databases">
        <title>Draft genome sequence of Burkholderia glumae strain GR20004 isolated from rice panicle showing bacterial panicle blight.</title>
        <authorList>
            <person name="Choi S.Y."/>
            <person name="Lee Y.H."/>
        </authorList>
    </citation>
    <scope>NUCLEOTIDE SEQUENCE</scope>
    <source>
        <strain evidence="11">GR20004</strain>
    </source>
</reference>
<dbReference type="GeneID" id="45695262"/>
<dbReference type="InterPro" id="IPR001041">
    <property type="entry name" value="2Fe-2S_ferredoxin-type"/>
</dbReference>
<dbReference type="SUPFAM" id="SSF54292">
    <property type="entry name" value="2Fe-2S ferredoxin-like"/>
    <property type="match status" value="1"/>
</dbReference>
<keyword evidence="3" id="KW-0001">2Fe-2S</keyword>
<dbReference type="PANTHER" id="PTHR43112:SF3">
    <property type="entry name" value="FERREDOXIN-2, CHLOROPLASTIC"/>
    <property type="match status" value="1"/>
</dbReference>
<dbReference type="PROSITE" id="PS51085">
    <property type="entry name" value="2FE2S_FER_2"/>
    <property type="match status" value="1"/>
</dbReference>
<reference evidence="10 12" key="1">
    <citation type="submission" date="2020-12" db="EMBL/GenBank/DDBJ databases">
        <title>FDA dAtabase for Regulatory Grade micrObial Sequences (FDA-ARGOS): Supporting development and validation of Infectious Disease Dx tests.</title>
        <authorList>
            <person name="Minogue T."/>
            <person name="Wolcott M."/>
            <person name="Wasieloski L."/>
            <person name="Aguilar W."/>
            <person name="Moore D."/>
            <person name="Jaissle J."/>
            <person name="Tallon L."/>
            <person name="Sadzewicz L."/>
            <person name="Zhao X."/>
            <person name="Boylan J."/>
            <person name="Ott S."/>
            <person name="Bowen H."/>
            <person name="Vavikolanu K."/>
            <person name="Mehta A."/>
            <person name="Aluvathingal J."/>
            <person name="Nadendla S."/>
            <person name="Yan Y."/>
            <person name="Sichtig H."/>
        </authorList>
    </citation>
    <scope>NUCLEOTIDE SEQUENCE [LARGE SCALE GENOMIC DNA]</scope>
    <source>
        <strain evidence="10 12">FDAARGOS_949</strain>
    </source>
</reference>
<dbReference type="AlphaFoldDB" id="A0AAP9XYC8"/>
<keyword evidence="6" id="KW-0408">Iron</keyword>
<dbReference type="InterPro" id="IPR012675">
    <property type="entry name" value="Beta-grasp_dom_sf"/>
</dbReference>
<gene>
    <name evidence="10" type="ORF">I6H06_01675</name>
    <name evidence="11" type="ORF">NFI99_03145</name>
</gene>
<dbReference type="GO" id="GO:0051537">
    <property type="term" value="F:2 iron, 2 sulfur cluster binding"/>
    <property type="evidence" value="ECO:0007669"/>
    <property type="project" value="UniProtKB-KW"/>
</dbReference>
<keyword evidence="7" id="KW-0411">Iron-sulfur</keyword>